<dbReference type="Proteomes" id="UP000076848">
    <property type="component" value="Unassembled WGS sequence"/>
</dbReference>
<keyword evidence="4" id="KW-1185">Reference proteome</keyword>
<dbReference type="InterPro" id="IPR028098">
    <property type="entry name" value="Glyco_trans_4-like_N"/>
</dbReference>
<dbReference type="InterPro" id="IPR001296">
    <property type="entry name" value="Glyco_trans_1"/>
</dbReference>
<dbReference type="EMBL" id="FKIF01000001">
    <property type="protein sequence ID" value="SAI65536.1"/>
    <property type="molecule type" value="Genomic_DNA"/>
</dbReference>
<evidence type="ECO:0000313" key="3">
    <source>
        <dbReference type="EMBL" id="SAI65536.1"/>
    </source>
</evidence>
<dbReference type="OrthoDB" id="570545at2"/>
<dbReference type="EC" id="2.4.1.52" evidence="3"/>
<dbReference type="Gene3D" id="3.40.50.2000">
    <property type="entry name" value="Glycogen Phosphorylase B"/>
    <property type="match status" value="2"/>
</dbReference>
<proteinExistence type="predicted"/>
<accession>A0A157S6I8</accession>
<feature type="domain" description="Glycosyltransferase subfamily 4-like N-terminal" evidence="2">
    <location>
        <begin position="13"/>
        <end position="178"/>
    </location>
</feature>
<keyword evidence="3" id="KW-0808">Transferase</keyword>
<dbReference type="SUPFAM" id="SSF53756">
    <property type="entry name" value="UDP-Glycosyltransferase/glycogen phosphorylase"/>
    <property type="match status" value="1"/>
</dbReference>
<dbReference type="GO" id="GO:0047265">
    <property type="term" value="F:poly(glycerol-phosphate) alpha-glucosyltransferase activity"/>
    <property type="evidence" value="ECO:0007669"/>
    <property type="project" value="UniProtKB-EC"/>
</dbReference>
<dbReference type="AlphaFoldDB" id="A0A157S6I8"/>
<evidence type="ECO:0000313" key="4">
    <source>
        <dbReference type="Proteomes" id="UP000076848"/>
    </source>
</evidence>
<feature type="domain" description="Glycosyl transferase family 1" evidence="1">
    <location>
        <begin position="199"/>
        <end position="340"/>
    </location>
</feature>
<protein>
    <submittedName>
        <fullName evidence="3">Glycosyltransferase</fullName>
        <ecNumber evidence="3">2.4.-.-</ecNumber>
        <ecNumber evidence="3">2.4.1.52</ecNumber>
    </submittedName>
</protein>
<organism evidence="3 4">
    <name type="scientific">Bordetella ansorpii</name>
    <dbReference type="NCBI Taxonomy" id="288768"/>
    <lineage>
        <taxon>Bacteria</taxon>
        <taxon>Pseudomonadati</taxon>
        <taxon>Pseudomonadota</taxon>
        <taxon>Betaproteobacteria</taxon>
        <taxon>Burkholderiales</taxon>
        <taxon>Alcaligenaceae</taxon>
        <taxon>Bordetella</taxon>
    </lineage>
</organism>
<dbReference type="Pfam" id="PF13439">
    <property type="entry name" value="Glyco_transf_4"/>
    <property type="match status" value="1"/>
</dbReference>
<dbReference type="EC" id="2.4.-.-" evidence="3"/>
<keyword evidence="3" id="KW-0328">Glycosyltransferase</keyword>
<sequence length="383" mass="40615">MVDVLFVAPDLRPGGVGRCVAAQIEALPALGLSTALFCARAAEDEFSPAGAAVTRGLDSRVGGAAMQCLAPLLLGRLMAALRSQRPALVCSHGMFCNLLVAAARIMMPDAFRSVAFEHNSPRAHYGSARLGRLKRMLLRAYGVHDCVVGVSRGVVRDLVEMVPSLRDKSRHLYNGIALADVRRQARVVGRAIVDDGTLHVVALGRLVEGKGFDTLVRAAQLLDDPGISIIIVGEGPLRADLESQIERLRPGTAVLLPGHARNPFPVLAAADIFVSVSERESFGMALVEAMCLGVPVIATDCPCGPAEILQDGRFGDLVPVGDAAAVARAIRALADEPARRRLLACLGPRRAADFSLERHCHDLAALIQPLLQRGKPGRAGART</sequence>
<dbReference type="PANTHER" id="PTHR12526">
    <property type="entry name" value="GLYCOSYLTRANSFERASE"/>
    <property type="match status" value="1"/>
</dbReference>
<reference evidence="3 4" key="1">
    <citation type="submission" date="2016-04" db="EMBL/GenBank/DDBJ databases">
        <authorList>
            <consortium name="Pathogen Informatics"/>
        </authorList>
    </citation>
    <scope>NUCLEOTIDE SEQUENCE [LARGE SCALE GENOMIC DNA]</scope>
    <source>
        <strain evidence="3 4">H050680373</strain>
    </source>
</reference>
<gene>
    <name evidence="3" type="primary">tagE_1</name>
    <name evidence="3" type="ORF">SAMEA3906486_00279</name>
</gene>
<dbReference type="STRING" id="288768.SAMEA3906486_00279"/>
<dbReference type="CDD" id="cd03811">
    <property type="entry name" value="GT4_GT28_WabH-like"/>
    <property type="match status" value="1"/>
</dbReference>
<dbReference type="Pfam" id="PF00534">
    <property type="entry name" value="Glycos_transf_1"/>
    <property type="match status" value="1"/>
</dbReference>
<evidence type="ECO:0000259" key="1">
    <source>
        <dbReference type="Pfam" id="PF00534"/>
    </source>
</evidence>
<dbReference type="RefSeq" id="WP_066122723.1">
    <property type="nucleotide sequence ID" value="NZ_FKIF01000001.1"/>
</dbReference>
<name>A0A157S6I8_9BORD</name>
<dbReference type="PANTHER" id="PTHR12526:SF630">
    <property type="entry name" value="GLYCOSYLTRANSFERASE"/>
    <property type="match status" value="1"/>
</dbReference>
<evidence type="ECO:0000259" key="2">
    <source>
        <dbReference type="Pfam" id="PF13439"/>
    </source>
</evidence>